<evidence type="ECO:0008006" key="3">
    <source>
        <dbReference type="Google" id="ProtNLM"/>
    </source>
</evidence>
<dbReference type="OrthoDB" id="9923685at2"/>
<dbReference type="SUPFAM" id="SSF53335">
    <property type="entry name" value="S-adenosyl-L-methionine-dependent methyltransferases"/>
    <property type="match status" value="1"/>
</dbReference>
<accession>E1QFR2</accession>
<dbReference type="HOGENOM" id="CLU_1007325_0_0_7"/>
<sequence>MDQHTQAVLDYSLAVLRGQAPHSFDHPLPASISSRSIEVPWVAETLRGLGAKRHLDVGFSLSSLDSLGVLLANRRDNGVELQAVDIIEPQRVQTRYPAAWLAEIMSVPVRVGDIRAMSLEAGGHDLISLISTIEHIGFDKPAADQGRSAFDRAESEAEVVTQRAADVNRRVLDNLRGALAAGGHLLLTVPMGKGGPVVLRDSLGFFCVQWEYEAASWAEIVEHPGFELVESHYFILGDDLVWRAVNGPAGLARAEARHLSHSTGCALALLRKKAGA</sequence>
<reference evidence="1 2" key="1">
    <citation type="journal article" date="2010" name="Stand. Genomic Sci.">
        <title>Complete genome sequence of Desulfarculus baarsii type strain (2st14).</title>
        <authorList>
            <person name="Sun H."/>
            <person name="Spring S."/>
            <person name="Lapidus A."/>
            <person name="Davenport K."/>
            <person name="Del Rio T.G."/>
            <person name="Tice H."/>
            <person name="Nolan M."/>
            <person name="Copeland A."/>
            <person name="Cheng J.F."/>
            <person name="Lucas S."/>
            <person name="Tapia R."/>
            <person name="Goodwin L."/>
            <person name="Pitluck S."/>
            <person name="Ivanova N."/>
            <person name="Pagani I."/>
            <person name="Mavromatis K."/>
            <person name="Ovchinnikova G."/>
            <person name="Pati A."/>
            <person name="Chen A."/>
            <person name="Palaniappan K."/>
            <person name="Hauser L."/>
            <person name="Chang Y.J."/>
            <person name="Jeffries C.D."/>
            <person name="Detter J.C."/>
            <person name="Han C."/>
            <person name="Rohde M."/>
            <person name="Brambilla E."/>
            <person name="Goker M."/>
            <person name="Woyke T."/>
            <person name="Bristow J."/>
            <person name="Eisen J.A."/>
            <person name="Markowitz V."/>
            <person name="Hugenholtz P."/>
            <person name="Kyrpides N.C."/>
            <person name="Klenk H.P."/>
            <person name="Land M."/>
        </authorList>
    </citation>
    <scope>NUCLEOTIDE SEQUENCE [LARGE SCALE GENOMIC DNA]</scope>
    <source>
        <strain evidence="2">ATCC 33931 / DSM 2075 / LMG 7858 / VKM B-1802 / 2st14</strain>
    </source>
</reference>
<dbReference type="Proteomes" id="UP000009047">
    <property type="component" value="Chromosome"/>
</dbReference>
<name>E1QFR2_DESB2</name>
<dbReference type="InterPro" id="IPR029063">
    <property type="entry name" value="SAM-dependent_MTases_sf"/>
</dbReference>
<dbReference type="EMBL" id="CP002085">
    <property type="protein sequence ID" value="ADK84398.1"/>
    <property type="molecule type" value="Genomic_DNA"/>
</dbReference>
<dbReference type="Gene3D" id="3.40.50.150">
    <property type="entry name" value="Vaccinia Virus protein VP39"/>
    <property type="match status" value="1"/>
</dbReference>
<dbReference type="AlphaFoldDB" id="E1QFR2"/>
<dbReference type="RefSeq" id="WP_013257852.1">
    <property type="nucleotide sequence ID" value="NC_014365.1"/>
</dbReference>
<evidence type="ECO:0000313" key="2">
    <source>
        <dbReference type="Proteomes" id="UP000009047"/>
    </source>
</evidence>
<dbReference type="STRING" id="644282.Deba_1030"/>
<organism evidence="1 2">
    <name type="scientific">Desulfarculus baarsii (strain ATCC 33931 / DSM 2075 / LMG 7858 / VKM B-1802 / 2st14)</name>
    <dbReference type="NCBI Taxonomy" id="644282"/>
    <lineage>
        <taxon>Bacteria</taxon>
        <taxon>Pseudomonadati</taxon>
        <taxon>Thermodesulfobacteriota</taxon>
        <taxon>Desulfarculia</taxon>
        <taxon>Desulfarculales</taxon>
        <taxon>Desulfarculaceae</taxon>
        <taxon>Desulfarculus</taxon>
    </lineage>
</organism>
<gene>
    <name evidence="1" type="ordered locus">Deba_1030</name>
</gene>
<evidence type="ECO:0000313" key="1">
    <source>
        <dbReference type="EMBL" id="ADK84398.1"/>
    </source>
</evidence>
<proteinExistence type="predicted"/>
<keyword evidence="2" id="KW-1185">Reference proteome</keyword>
<protein>
    <recommendedName>
        <fullName evidence="3">Methyltransferase type 11 domain-containing protein</fullName>
    </recommendedName>
</protein>
<dbReference type="KEGG" id="dbr:Deba_1030"/>